<sequence length="214" mass="23850">MPRIALFAGGDLSNLPSLSHFDLYVGVDRGCLFLLEQRLPLDWAVGDFDSVTISEREKISAVAGQMYQSPSEKDDTDTELALKRLFATYPEAEVTVFGAFGGRIDHLLSNLFLPSDPELSPFMTQINLVDAQNHVTYQPAGQHRIFLQEGKTYVSFLVEGEGDLQILGAKYDLTPANFFTKKIYSSNEFLSGPIEISLSDGYVVVMQTKDRRAR</sequence>
<dbReference type="GO" id="GO:0016301">
    <property type="term" value="F:kinase activity"/>
    <property type="evidence" value="ECO:0007669"/>
    <property type="project" value="UniProtKB-KW"/>
</dbReference>
<dbReference type="InterPro" id="IPR053149">
    <property type="entry name" value="TPK"/>
</dbReference>
<dbReference type="AlphaFoldDB" id="A0A3L9DRV6"/>
<keyword evidence="8" id="KW-1185">Reference proteome</keyword>
<keyword evidence="3 7" id="KW-0418">Kinase</keyword>
<dbReference type="GO" id="GO:0009229">
    <property type="term" value="P:thiamine diphosphate biosynthetic process"/>
    <property type="evidence" value="ECO:0007669"/>
    <property type="project" value="InterPro"/>
</dbReference>
<evidence type="ECO:0000313" key="7">
    <source>
        <dbReference type="EMBL" id="RLY02319.1"/>
    </source>
</evidence>
<dbReference type="RefSeq" id="WP_121836019.1">
    <property type="nucleotide sequence ID" value="NZ_CP163513.1"/>
</dbReference>
<name>A0A3L9DRV6_9STRE</name>
<dbReference type="GO" id="GO:0030975">
    <property type="term" value="F:thiamine binding"/>
    <property type="evidence" value="ECO:0007669"/>
    <property type="project" value="InterPro"/>
</dbReference>
<evidence type="ECO:0000256" key="1">
    <source>
        <dbReference type="ARBA" id="ARBA00022679"/>
    </source>
</evidence>
<dbReference type="SMART" id="SM00983">
    <property type="entry name" value="TPK_B1_binding"/>
    <property type="match status" value="1"/>
</dbReference>
<dbReference type="EMBL" id="RCVM01000016">
    <property type="protein sequence ID" value="RLY02319.1"/>
    <property type="molecule type" value="Genomic_DNA"/>
</dbReference>
<reference evidence="7 8" key="1">
    <citation type="submission" date="2018-10" db="EMBL/GenBank/DDBJ databases">
        <title>Streptococcus hillyeri sp. nov., isolated from equine tracheal sample.</title>
        <authorList>
            <person name="Macfadyen A.C."/>
            <person name="Waller A."/>
            <person name="Paterson G.K."/>
        </authorList>
    </citation>
    <scope>NUCLEOTIDE SEQUENCE [LARGE SCALE GENOMIC DNA]</scope>
    <source>
        <strain evidence="7 8">28462</strain>
    </source>
</reference>
<evidence type="ECO:0000256" key="5">
    <source>
        <dbReference type="NCBIfam" id="TIGR01378"/>
    </source>
</evidence>
<dbReference type="OrthoDB" id="9804377at2"/>
<proteinExistence type="predicted"/>
<dbReference type="PANTHER" id="PTHR41299:SF1">
    <property type="entry name" value="THIAMINE PYROPHOSPHOKINASE"/>
    <property type="match status" value="1"/>
</dbReference>
<evidence type="ECO:0000259" key="6">
    <source>
        <dbReference type="SMART" id="SM00983"/>
    </source>
</evidence>
<protein>
    <recommendedName>
        <fullName evidence="5">Thiamine diphosphokinase</fullName>
        <ecNumber evidence="5">2.7.6.2</ecNumber>
    </recommendedName>
</protein>
<dbReference type="CDD" id="cd07995">
    <property type="entry name" value="TPK"/>
    <property type="match status" value="1"/>
</dbReference>
<dbReference type="PANTHER" id="PTHR41299">
    <property type="entry name" value="THIAMINE PYROPHOSPHOKINASE"/>
    <property type="match status" value="1"/>
</dbReference>
<organism evidence="7 8">
    <name type="scientific">Streptococcus hillyeri</name>
    <dbReference type="NCBI Taxonomy" id="2282420"/>
    <lineage>
        <taxon>Bacteria</taxon>
        <taxon>Bacillati</taxon>
        <taxon>Bacillota</taxon>
        <taxon>Bacilli</taxon>
        <taxon>Lactobacillales</taxon>
        <taxon>Streptococcaceae</taxon>
        <taxon>Streptococcus</taxon>
    </lineage>
</organism>
<evidence type="ECO:0000256" key="2">
    <source>
        <dbReference type="ARBA" id="ARBA00022741"/>
    </source>
</evidence>
<dbReference type="GO" id="GO:0006772">
    <property type="term" value="P:thiamine metabolic process"/>
    <property type="evidence" value="ECO:0007669"/>
    <property type="project" value="UniProtKB-UniRule"/>
</dbReference>
<dbReference type="Gene3D" id="3.40.50.10240">
    <property type="entry name" value="Thiamin pyrophosphokinase, catalytic domain"/>
    <property type="match status" value="1"/>
</dbReference>
<dbReference type="InterPro" id="IPR036759">
    <property type="entry name" value="TPK_catalytic_sf"/>
</dbReference>
<evidence type="ECO:0000256" key="4">
    <source>
        <dbReference type="ARBA" id="ARBA00022840"/>
    </source>
</evidence>
<gene>
    <name evidence="7" type="ORF">EAF07_07825</name>
</gene>
<dbReference type="EC" id="2.7.6.2" evidence="5"/>
<keyword evidence="1 7" id="KW-0808">Transferase</keyword>
<dbReference type="NCBIfam" id="TIGR01378">
    <property type="entry name" value="thi_PPkinase"/>
    <property type="match status" value="1"/>
</dbReference>
<dbReference type="GO" id="GO:0004788">
    <property type="term" value="F:thiamine diphosphokinase activity"/>
    <property type="evidence" value="ECO:0007669"/>
    <property type="project" value="UniProtKB-UniRule"/>
</dbReference>
<accession>A0A3L9DRV6</accession>
<dbReference type="GO" id="GO:0005524">
    <property type="term" value="F:ATP binding"/>
    <property type="evidence" value="ECO:0007669"/>
    <property type="project" value="UniProtKB-KW"/>
</dbReference>
<dbReference type="InterPro" id="IPR007373">
    <property type="entry name" value="Thiamin_PyroPKinase_B1-bd"/>
</dbReference>
<dbReference type="InterPro" id="IPR006282">
    <property type="entry name" value="Thi_PPkinase"/>
</dbReference>
<comment type="caution">
    <text evidence="7">The sequence shown here is derived from an EMBL/GenBank/DDBJ whole genome shotgun (WGS) entry which is preliminary data.</text>
</comment>
<dbReference type="Pfam" id="PF04263">
    <property type="entry name" value="TPK_catalytic"/>
    <property type="match status" value="1"/>
</dbReference>
<evidence type="ECO:0000256" key="3">
    <source>
        <dbReference type="ARBA" id="ARBA00022777"/>
    </source>
</evidence>
<dbReference type="Proteomes" id="UP000279194">
    <property type="component" value="Unassembled WGS sequence"/>
</dbReference>
<keyword evidence="2" id="KW-0547">Nucleotide-binding</keyword>
<dbReference type="InterPro" id="IPR007371">
    <property type="entry name" value="TPK_catalytic"/>
</dbReference>
<dbReference type="Pfam" id="PF04265">
    <property type="entry name" value="TPK_B1_binding"/>
    <property type="match status" value="1"/>
</dbReference>
<evidence type="ECO:0000313" key="8">
    <source>
        <dbReference type="Proteomes" id="UP000279194"/>
    </source>
</evidence>
<dbReference type="SUPFAM" id="SSF63999">
    <property type="entry name" value="Thiamin pyrophosphokinase, catalytic domain"/>
    <property type="match status" value="1"/>
</dbReference>
<feature type="domain" description="Thiamin pyrophosphokinase thiamin-binding" evidence="6">
    <location>
        <begin position="141"/>
        <end position="204"/>
    </location>
</feature>
<keyword evidence="4" id="KW-0067">ATP-binding</keyword>